<organism evidence="1 2">
    <name type="scientific">Thermosyntropha lipolytica DSM 11003</name>
    <dbReference type="NCBI Taxonomy" id="1123382"/>
    <lineage>
        <taxon>Bacteria</taxon>
        <taxon>Bacillati</taxon>
        <taxon>Bacillota</taxon>
        <taxon>Clostridia</taxon>
        <taxon>Eubacteriales</taxon>
        <taxon>Syntrophomonadaceae</taxon>
        <taxon>Thermosyntropha</taxon>
    </lineage>
</organism>
<evidence type="ECO:0000313" key="1">
    <source>
        <dbReference type="EMBL" id="SHG43589.1"/>
    </source>
</evidence>
<dbReference type="EMBL" id="FQWY01000003">
    <property type="protein sequence ID" value="SHG43589.1"/>
    <property type="molecule type" value="Genomic_DNA"/>
</dbReference>
<accession>A0A1M5JTK9</accession>
<dbReference type="STRING" id="1123382.SAMN02745221_00213"/>
<dbReference type="RefSeq" id="WP_084728254.1">
    <property type="nucleotide sequence ID" value="NZ_FQWY01000003.1"/>
</dbReference>
<keyword evidence="2" id="KW-1185">Reference proteome</keyword>
<proteinExistence type="predicted"/>
<gene>
    <name evidence="1" type="ORF">SAMN02745221_00213</name>
</gene>
<keyword evidence="1" id="KW-0808">Transferase</keyword>
<name>A0A1M5JTK9_9FIRM</name>
<dbReference type="Gene3D" id="3.10.450.620">
    <property type="entry name" value="JHP933, nucleotidyltransferase-like core domain"/>
    <property type="match status" value="1"/>
</dbReference>
<dbReference type="Pfam" id="PF08843">
    <property type="entry name" value="AbiEii"/>
    <property type="match status" value="2"/>
</dbReference>
<evidence type="ECO:0000313" key="2">
    <source>
        <dbReference type="Proteomes" id="UP000242329"/>
    </source>
</evidence>
<dbReference type="Proteomes" id="UP000242329">
    <property type="component" value="Unassembled WGS sequence"/>
</dbReference>
<protein>
    <submittedName>
        <fullName evidence="1">Nucleotidyl transferase AbiEii toxin, Type IV TA system</fullName>
    </submittedName>
</protein>
<dbReference type="InterPro" id="IPR014942">
    <property type="entry name" value="AbiEii"/>
</dbReference>
<sequence length="218" mass="25361">MFLECLTHETLICLENISKSKVLEEKGFYLAGGTGLALQLGHRLSEDLDFFTTQNFSSSEIISRFKEQEVKIIDEAPDTLHLLFKNQKISFFYYPYPPLYSFAFFPNCPIANYLDIATMKLIAISQRGAKKDFIDLYFIITKKNLSLSLLFTLLEKKYPVKYSKLHILRSLTFFEDAEGDPMPLMNRGTKFTPLAEEEWELIKVNLIKIQKDFLKRNI</sequence>
<reference evidence="2" key="1">
    <citation type="submission" date="2016-11" db="EMBL/GenBank/DDBJ databases">
        <authorList>
            <person name="Varghese N."/>
            <person name="Submissions S."/>
        </authorList>
    </citation>
    <scope>NUCLEOTIDE SEQUENCE [LARGE SCALE GENOMIC DNA]</scope>
    <source>
        <strain evidence="2">DSM 11003</strain>
    </source>
</reference>
<dbReference type="GO" id="GO:0016740">
    <property type="term" value="F:transferase activity"/>
    <property type="evidence" value="ECO:0007669"/>
    <property type="project" value="UniProtKB-KW"/>
</dbReference>
<dbReference type="AlphaFoldDB" id="A0A1M5JTK9"/>
<dbReference type="OrthoDB" id="9794849at2"/>